<evidence type="ECO:0000256" key="3">
    <source>
        <dbReference type="ARBA" id="ARBA00022630"/>
    </source>
</evidence>
<dbReference type="SUPFAM" id="SSF47203">
    <property type="entry name" value="Acyl-CoA dehydrogenase C-terminal domain-like"/>
    <property type="match status" value="1"/>
</dbReference>
<accession>A0A382IB91</accession>
<dbReference type="Pfam" id="PF02771">
    <property type="entry name" value="Acyl-CoA_dh_N"/>
    <property type="match status" value="1"/>
</dbReference>
<dbReference type="InterPro" id="IPR009100">
    <property type="entry name" value="AcylCoA_DH/oxidase_NM_dom_sf"/>
</dbReference>
<evidence type="ECO:0000256" key="5">
    <source>
        <dbReference type="ARBA" id="ARBA00023002"/>
    </source>
</evidence>
<dbReference type="SUPFAM" id="SSF56645">
    <property type="entry name" value="Acyl-CoA dehydrogenase NM domain-like"/>
    <property type="match status" value="1"/>
</dbReference>
<evidence type="ECO:0000259" key="7">
    <source>
        <dbReference type="Pfam" id="PF02770"/>
    </source>
</evidence>
<evidence type="ECO:0000256" key="4">
    <source>
        <dbReference type="ARBA" id="ARBA00022827"/>
    </source>
</evidence>
<feature type="domain" description="Acyl-CoA dehydrogenase/oxidase N-terminal" evidence="8">
    <location>
        <begin position="8"/>
        <end position="117"/>
    </location>
</feature>
<dbReference type="InterPro" id="IPR036250">
    <property type="entry name" value="AcylCo_DH-like_C"/>
</dbReference>
<comment type="cofactor">
    <cofactor evidence="1">
        <name>FAD</name>
        <dbReference type="ChEBI" id="CHEBI:57692"/>
    </cofactor>
</comment>
<proteinExistence type="inferred from homology"/>
<dbReference type="PANTHER" id="PTHR43884:SF20">
    <property type="entry name" value="ACYL-COA DEHYDROGENASE FADE28"/>
    <property type="match status" value="1"/>
</dbReference>
<dbReference type="InterPro" id="IPR037069">
    <property type="entry name" value="AcylCoA_DH/ox_N_sf"/>
</dbReference>
<dbReference type="Gene3D" id="1.20.140.10">
    <property type="entry name" value="Butyryl-CoA Dehydrogenase, subunit A, domain 3"/>
    <property type="match status" value="1"/>
</dbReference>
<reference evidence="9" key="1">
    <citation type="submission" date="2018-05" db="EMBL/GenBank/DDBJ databases">
        <authorList>
            <person name="Lanie J.A."/>
            <person name="Ng W.-L."/>
            <person name="Kazmierczak K.M."/>
            <person name="Andrzejewski T.M."/>
            <person name="Davidsen T.M."/>
            <person name="Wayne K.J."/>
            <person name="Tettelin H."/>
            <person name="Glass J.I."/>
            <person name="Rusch D."/>
            <person name="Podicherti R."/>
            <person name="Tsui H.-C.T."/>
            <person name="Winkler M.E."/>
        </authorList>
    </citation>
    <scope>NUCLEOTIDE SEQUENCE</scope>
</reference>
<organism evidence="9">
    <name type="scientific">marine metagenome</name>
    <dbReference type="NCBI Taxonomy" id="408172"/>
    <lineage>
        <taxon>unclassified sequences</taxon>
        <taxon>metagenomes</taxon>
        <taxon>ecological metagenomes</taxon>
    </lineage>
</organism>
<dbReference type="Gene3D" id="2.40.110.10">
    <property type="entry name" value="Butyryl-CoA Dehydrogenase, subunit A, domain 2"/>
    <property type="match status" value="1"/>
</dbReference>
<dbReference type="EMBL" id="UINC01066196">
    <property type="protein sequence ID" value="SVB96645.1"/>
    <property type="molecule type" value="Genomic_DNA"/>
</dbReference>
<gene>
    <name evidence="9" type="ORF">METZ01_LOCUS249499</name>
</gene>
<dbReference type="Pfam" id="PF00441">
    <property type="entry name" value="Acyl-CoA_dh_1"/>
    <property type="match status" value="1"/>
</dbReference>
<dbReference type="PANTHER" id="PTHR43884">
    <property type="entry name" value="ACYL-COA DEHYDROGENASE"/>
    <property type="match status" value="1"/>
</dbReference>
<keyword evidence="4" id="KW-0274">FAD</keyword>
<evidence type="ECO:0000259" key="6">
    <source>
        <dbReference type="Pfam" id="PF00441"/>
    </source>
</evidence>
<dbReference type="GO" id="GO:0003995">
    <property type="term" value="F:acyl-CoA dehydrogenase activity"/>
    <property type="evidence" value="ECO:0007669"/>
    <property type="project" value="TreeGrafter"/>
</dbReference>
<evidence type="ECO:0000313" key="9">
    <source>
        <dbReference type="EMBL" id="SVB96645.1"/>
    </source>
</evidence>
<feature type="domain" description="Acyl-CoA dehydrogenase/oxidase C-terminal" evidence="6">
    <location>
        <begin position="238"/>
        <end position="367"/>
    </location>
</feature>
<dbReference type="InterPro" id="IPR046373">
    <property type="entry name" value="Acyl-CoA_Oxase/DH_mid-dom_sf"/>
</dbReference>
<feature type="domain" description="Acyl-CoA oxidase/dehydrogenase middle" evidence="7">
    <location>
        <begin position="123"/>
        <end position="215"/>
    </location>
</feature>
<evidence type="ECO:0000256" key="1">
    <source>
        <dbReference type="ARBA" id="ARBA00001974"/>
    </source>
</evidence>
<dbReference type="Pfam" id="PF02770">
    <property type="entry name" value="Acyl-CoA_dh_M"/>
    <property type="match status" value="1"/>
</dbReference>
<name>A0A382IB91_9ZZZZ</name>
<comment type="similarity">
    <text evidence="2">Belongs to the acyl-CoA dehydrogenase family.</text>
</comment>
<evidence type="ECO:0000256" key="2">
    <source>
        <dbReference type="ARBA" id="ARBA00009347"/>
    </source>
</evidence>
<keyword evidence="5" id="KW-0560">Oxidoreductase</keyword>
<dbReference type="GO" id="GO:0050660">
    <property type="term" value="F:flavin adenine dinucleotide binding"/>
    <property type="evidence" value="ECO:0007669"/>
    <property type="project" value="InterPro"/>
</dbReference>
<dbReference type="AlphaFoldDB" id="A0A382IB91"/>
<feature type="non-terminal residue" evidence="9">
    <location>
        <position position="371"/>
    </location>
</feature>
<evidence type="ECO:0008006" key="10">
    <source>
        <dbReference type="Google" id="ProtNLM"/>
    </source>
</evidence>
<protein>
    <recommendedName>
        <fullName evidence="10">Pimeloyl-CoA dehydrogenase small subunit</fullName>
    </recommendedName>
</protein>
<keyword evidence="3" id="KW-0285">Flavoprotein</keyword>
<dbReference type="Gene3D" id="1.10.540.10">
    <property type="entry name" value="Acyl-CoA dehydrogenase/oxidase, N-terminal domain"/>
    <property type="match status" value="1"/>
</dbReference>
<evidence type="ECO:0000259" key="8">
    <source>
        <dbReference type="Pfam" id="PF02771"/>
    </source>
</evidence>
<sequence>MDLSLSVEHGILRDSVERFVRESYPFDKRRKIVDESESFLQENWQGFSKLGWLGLNLPEEFGGNGGSAVDTMVVAEALGPGLILEPFLETVVIGSKLIQVGSNEKQKSEFLSNLVRGRLILTFAFAEPQSRYSLSDVQLSAKPNGDQFVLNGKKAVVRHASSADKIIVSARTAGDRRDKHGITLFLVERNSPGLSRRDYRLQDDIPASELIFDNVCLRRTAMIGDLDCALPMVELVVDHGIAMVCAEAVGIMSALYTATLQYVKTREQFGQPIGKFQVIKHRMVDMLMACEEARSMAYMATLKLDESDPNVRKRAASAAKVSIGKAARFVGQQSIQLHGGMGMTDELDVGHYFKRLTMIDILFGDVDFHLK</sequence>
<dbReference type="InterPro" id="IPR013786">
    <property type="entry name" value="AcylCoA_DH/ox_N"/>
</dbReference>
<dbReference type="InterPro" id="IPR006091">
    <property type="entry name" value="Acyl-CoA_Oxase/DH_mid-dom"/>
</dbReference>
<dbReference type="InterPro" id="IPR009075">
    <property type="entry name" value="AcylCo_DH/oxidase_C"/>
</dbReference>
<dbReference type="CDD" id="cd00567">
    <property type="entry name" value="ACAD"/>
    <property type="match status" value="1"/>
</dbReference>